<name>A0A837G107_9VIBR</name>
<dbReference type="InterPro" id="IPR002818">
    <property type="entry name" value="DJ-1/PfpI"/>
</dbReference>
<dbReference type="InterPro" id="IPR009057">
    <property type="entry name" value="Homeodomain-like_sf"/>
</dbReference>
<dbReference type="CDD" id="cd03136">
    <property type="entry name" value="GATase1_AraC_ArgR_like"/>
    <property type="match status" value="1"/>
</dbReference>
<dbReference type="Gene3D" id="1.10.10.60">
    <property type="entry name" value="Homeodomain-like"/>
    <property type="match status" value="1"/>
</dbReference>
<dbReference type="AlphaFoldDB" id="A0A837G107"/>
<gene>
    <name evidence="3" type="ORF">TW71_24490</name>
</gene>
<dbReference type="Gene3D" id="3.40.50.880">
    <property type="match status" value="1"/>
</dbReference>
<dbReference type="PROSITE" id="PS01124">
    <property type="entry name" value="HTH_ARAC_FAMILY_2"/>
    <property type="match status" value="1"/>
</dbReference>
<organism evidence="3">
    <name type="scientific">Vibrio coralliilyticus</name>
    <dbReference type="NCBI Taxonomy" id="190893"/>
    <lineage>
        <taxon>Bacteria</taxon>
        <taxon>Pseudomonadati</taxon>
        <taxon>Pseudomonadota</taxon>
        <taxon>Gammaproteobacteria</taxon>
        <taxon>Vibrionales</taxon>
        <taxon>Vibrionaceae</taxon>
        <taxon>Vibrio</taxon>
    </lineage>
</organism>
<dbReference type="InterPro" id="IPR029062">
    <property type="entry name" value="Class_I_gatase-like"/>
</dbReference>
<reference evidence="3" key="1">
    <citation type="journal article" date="2015" name="BMC Genomics">
        <title>Genome mining reveals unlocked bioactive potential of marine Gram-negative bacteria.</title>
        <authorList>
            <person name="Machado H."/>
            <person name="Sonnenschein E.C."/>
            <person name="Melchiorsen J."/>
            <person name="Gram L."/>
        </authorList>
    </citation>
    <scope>NUCLEOTIDE SEQUENCE</scope>
    <source>
        <strain evidence="3">S2052</strain>
    </source>
</reference>
<dbReference type="InterPro" id="IPR018060">
    <property type="entry name" value="HTH_AraC"/>
</dbReference>
<evidence type="ECO:0000256" key="1">
    <source>
        <dbReference type="ARBA" id="ARBA00023015"/>
    </source>
</evidence>
<evidence type="ECO:0000313" key="3">
    <source>
        <dbReference type="EMBL" id="KJY66606.1"/>
    </source>
</evidence>
<dbReference type="SMART" id="SM00342">
    <property type="entry name" value="HTH_ARAC"/>
    <property type="match status" value="1"/>
</dbReference>
<dbReference type="EMBL" id="JXXR01000035">
    <property type="protein sequence ID" value="KJY66606.1"/>
    <property type="molecule type" value="Genomic_DNA"/>
</dbReference>
<accession>A0A837G107</accession>
<dbReference type="PANTHER" id="PTHR43130">
    <property type="entry name" value="ARAC-FAMILY TRANSCRIPTIONAL REGULATOR"/>
    <property type="match status" value="1"/>
</dbReference>
<dbReference type="GO" id="GO:0043565">
    <property type="term" value="F:sequence-specific DNA binding"/>
    <property type="evidence" value="ECO:0007669"/>
    <property type="project" value="InterPro"/>
</dbReference>
<dbReference type="Pfam" id="PF01965">
    <property type="entry name" value="DJ-1_PfpI"/>
    <property type="match status" value="1"/>
</dbReference>
<sequence>MITTPKVRFLILPCESFSLLALGGFIDKLRFTADEADLSEQKLCSWTVVGHEHRQLASCGIHIEVDHLIDDIELQHFDYLVLFGSRTARQAHQCASLYASWLRKAAAHNMPLVAIDNATFTLAELGLLEGYEATIHWRHEQEFRDLYPKIQVHSDRLFSFDRKRITCSGGSASVDLAAEILSRHFDKSRALKGLADMLIDESREPFHQLRSDKDEQYHHPILNRAIRTMRQQLDRKQTIEQIADSVGLSRRQLDRLFEVQTQQSAHQYWIEMKLQYVYWRLLNSSTPLITIADEVAICDTSYLSKLITKRFGDSPSHIRSGRKNNALGQIRAYRES</sequence>
<protein>
    <submittedName>
        <fullName evidence="3">AraC family transcriptional regulator</fullName>
    </submittedName>
</protein>
<proteinExistence type="predicted"/>
<dbReference type="Pfam" id="PF12833">
    <property type="entry name" value="HTH_18"/>
    <property type="match status" value="1"/>
</dbReference>
<evidence type="ECO:0000256" key="2">
    <source>
        <dbReference type="ARBA" id="ARBA00023163"/>
    </source>
</evidence>
<dbReference type="SUPFAM" id="SSF46689">
    <property type="entry name" value="Homeodomain-like"/>
    <property type="match status" value="1"/>
</dbReference>
<dbReference type="GO" id="GO:0003700">
    <property type="term" value="F:DNA-binding transcription factor activity"/>
    <property type="evidence" value="ECO:0007669"/>
    <property type="project" value="InterPro"/>
</dbReference>
<dbReference type="PANTHER" id="PTHR43130:SF3">
    <property type="entry name" value="HTH-TYPE TRANSCRIPTIONAL REGULATOR RV1931C"/>
    <property type="match status" value="1"/>
</dbReference>
<comment type="caution">
    <text evidence="3">The sequence shown here is derived from an EMBL/GenBank/DDBJ whole genome shotgun (WGS) entry which is preliminary data.</text>
</comment>
<dbReference type="InterPro" id="IPR052158">
    <property type="entry name" value="INH-QAR"/>
</dbReference>
<keyword evidence="1" id="KW-0805">Transcription regulation</keyword>
<dbReference type="RefSeq" id="WP_045987551.1">
    <property type="nucleotide sequence ID" value="NZ_CP063052.1"/>
</dbReference>
<dbReference type="SUPFAM" id="SSF52317">
    <property type="entry name" value="Class I glutamine amidotransferase-like"/>
    <property type="match status" value="1"/>
</dbReference>
<keyword evidence="2" id="KW-0804">Transcription</keyword>